<gene>
    <name evidence="6" type="ORF">MGYG_00833</name>
</gene>
<dbReference type="OrthoDB" id="2432613at2759"/>
<feature type="region of interest" description="Disordered" evidence="2">
    <location>
        <begin position="158"/>
        <end position="241"/>
    </location>
</feature>
<dbReference type="HOGENOM" id="CLU_063732_0_0_1"/>
<evidence type="ECO:0000313" key="7">
    <source>
        <dbReference type="Proteomes" id="UP000002669"/>
    </source>
</evidence>
<reference evidence="7" key="1">
    <citation type="journal article" date="2012" name="MBio">
        <title>Comparative genome analysis of Trichophyton rubrum and related dermatophytes reveals candidate genes involved in infection.</title>
        <authorList>
            <person name="Martinez D.A."/>
            <person name="Oliver B.G."/>
            <person name="Graeser Y."/>
            <person name="Goldberg J.M."/>
            <person name="Li W."/>
            <person name="Martinez-Rossi N.M."/>
            <person name="Monod M."/>
            <person name="Shelest E."/>
            <person name="Barton R.C."/>
            <person name="Birch E."/>
            <person name="Brakhage A.A."/>
            <person name="Chen Z."/>
            <person name="Gurr S.J."/>
            <person name="Heiman D."/>
            <person name="Heitman J."/>
            <person name="Kosti I."/>
            <person name="Rossi A."/>
            <person name="Saif S."/>
            <person name="Samalova M."/>
            <person name="Saunders C.W."/>
            <person name="Shea T."/>
            <person name="Summerbell R.C."/>
            <person name="Xu J."/>
            <person name="Young S."/>
            <person name="Zeng Q."/>
            <person name="Birren B.W."/>
            <person name="Cuomo C.A."/>
            <person name="White T.C."/>
        </authorList>
    </citation>
    <scope>NUCLEOTIDE SEQUENCE [LARGE SCALE GENOMIC DNA]</scope>
    <source>
        <strain evidence="7">ATCC MYA-4604 / CBS 118893</strain>
    </source>
</reference>
<sequence length="332" mass="34744">MMYFLPLLALAAWFSIVSAVDFIAPHAQAVLDVTSSIDIEWSFPENATSYLLGTDYSIWLCAGGNEEKTHERVAHLFKGTIFSNPVQTSVEVDPTVGGEYPNGYFLEAVLTGMQGYSYRFTLTGMTGSFSPIVEKGLQLLPKPDGSETLRIQERQVPAPGAAVPPAPGAADPPVPGAADPPAPGAPVPPVPGAGNPPVPPGGKPPAGAPPAGAPPAGVPPPAAAPPPAVPPPAVPPPAAEPTVIQSVPYSEQTGTMRFAPMPMHPPKKISLKSPKPQFPTSPYKIATTFLPPPTVRTTISASVVQTAEAHENTHAPADMDEDMARFLKRWQD</sequence>
<dbReference type="eggNOG" id="ENOG502S28F">
    <property type="taxonomic scope" value="Eukaryota"/>
</dbReference>
<dbReference type="InParanoid" id="E5R214"/>
<keyword evidence="7" id="KW-1185">Reference proteome</keyword>
<dbReference type="GO" id="GO:0031505">
    <property type="term" value="P:fungal-type cell wall organization"/>
    <property type="evidence" value="ECO:0007669"/>
    <property type="project" value="TreeGrafter"/>
</dbReference>
<feature type="compositionally biased region" description="Pro residues" evidence="2">
    <location>
        <begin position="162"/>
        <end position="239"/>
    </location>
</feature>
<dbReference type="Proteomes" id="UP000002669">
    <property type="component" value="Unassembled WGS sequence"/>
</dbReference>
<feature type="chain" id="PRO_5003197844" evidence="3">
    <location>
        <begin position="20"/>
        <end position="332"/>
    </location>
</feature>
<evidence type="ECO:0000313" key="6">
    <source>
        <dbReference type="EMBL" id="EFQ97793.1"/>
    </source>
</evidence>
<accession>E5R214</accession>
<keyword evidence="1 3" id="KW-0732">Signal</keyword>
<evidence type="ECO:0000259" key="4">
    <source>
        <dbReference type="Pfam" id="PF05390"/>
    </source>
</evidence>
<dbReference type="InterPro" id="IPR045328">
    <property type="entry name" value="Kre9/Knh1"/>
</dbReference>
<feature type="domain" description="Yeast cell wall synthesis Kre9/Knh1-like N-terminal" evidence="5">
    <location>
        <begin position="25"/>
        <end position="122"/>
    </location>
</feature>
<dbReference type="OMA" id="DMVSFRV"/>
<feature type="domain" description="Yeast cell wall synthesis Kre9/Knh1 C-terminal" evidence="4">
    <location>
        <begin position="246"/>
        <end position="322"/>
    </location>
</feature>
<dbReference type="GO" id="GO:0006078">
    <property type="term" value="P:(1-&gt;6)-beta-D-glucan biosynthetic process"/>
    <property type="evidence" value="ECO:0007669"/>
    <property type="project" value="InterPro"/>
</dbReference>
<dbReference type="InterPro" id="IPR018466">
    <property type="entry name" value="Kre9/Knh1-like_N"/>
</dbReference>
<dbReference type="PANTHER" id="PTHR28154">
    <property type="entry name" value="CELL WALL SYNTHESIS PROTEIN KNH1-RELATED"/>
    <property type="match status" value="1"/>
</dbReference>
<dbReference type="Pfam" id="PF10342">
    <property type="entry name" value="Kre9_KNH"/>
    <property type="match status" value="1"/>
</dbReference>
<name>E5R214_ARTGP</name>
<dbReference type="AlphaFoldDB" id="E5R214"/>
<dbReference type="InterPro" id="IPR008659">
    <property type="entry name" value="Kre9/Knh1_C"/>
</dbReference>
<evidence type="ECO:0000256" key="3">
    <source>
        <dbReference type="SAM" id="SignalP"/>
    </source>
</evidence>
<dbReference type="GO" id="GO:0005576">
    <property type="term" value="C:extracellular region"/>
    <property type="evidence" value="ECO:0007669"/>
    <property type="project" value="TreeGrafter"/>
</dbReference>
<dbReference type="VEuPathDB" id="FungiDB:MGYG_00833"/>
<protein>
    <submittedName>
        <fullName evidence="6">Uncharacterized protein</fullName>
    </submittedName>
</protein>
<dbReference type="STRING" id="535722.E5R214"/>
<organism evidence="7">
    <name type="scientific">Arthroderma gypseum (strain ATCC MYA-4604 / CBS 118893)</name>
    <name type="common">Microsporum gypseum</name>
    <dbReference type="NCBI Taxonomy" id="535722"/>
    <lineage>
        <taxon>Eukaryota</taxon>
        <taxon>Fungi</taxon>
        <taxon>Dikarya</taxon>
        <taxon>Ascomycota</taxon>
        <taxon>Pezizomycotina</taxon>
        <taxon>Eurotiomycetes</taxon>
        <taxon>Eurotiomycetidae</taxon>
        <taxon>Onygenales</taxon>
        <taxon>Arthrodermataceae</taxon>
        <taxon>Nannizzia</taxon>
    </lineage>
</organism>
<proteinExistence type="predicted"/>
<dbReference type="EMBL" id="DS989822">
    <property type="protein sequence ID" value="EFQ97793.1"/>
    <property type="molecule type" value="Genomic_DNA"/>
</dbReference>
<dbReference type="Pfam" id="PF05390">
    <property type="entry name" value="Kre9_KNH1_C"/>
    <property type="match status" value="1"/>
</dbReference>
<evidence type="ECO:0000256" key="1">
    <source>
        <dbReference type="ARBA" id="ARBA00022729"/>
    </source>
</evidence>
<feature type="signal peptide" evidence="3">
    <location>
        <begin position="1"/>
        <end position="19"/>
    </location>
</feature>
<dbReference type="RefSeq" id="XP_003176745.1">
    <property type="nucleotide sequence ID" value="XM_003176697.1"/>
</dbReference>
<evidence type="ECO:0000259" key="5">
    <source>
        <dbReference type="Pfam" id="PF10342"/>
    </source>
</evidence>
<dbReference type="GO" id="GO:0042546">
    <property type="term" value="P:cell wall biogenesis"/>
    <property type="evidence" value="ECO:0007669"/>
    <property type="project" value="InterPro"/>
</dbReference>
<dbReference type="GeneID" id="10032067"/>
<dbReference type="PANTHER" id="PTHR28154:SF1">
    <property type="entry name" value="CELL WALL SYNTHESIS PROTEIN KNH1-RELATED"/>
    <property type="match status" value="1"/>
</dbReference>
<evidence type="ECO:0000256" key="2">
    <source>
        <dbReference type="SAM" id="MobiDB-lite"/>
    </source>
</evidence>